<dbReference type="EMBL" id="CP049863">
    <property type="protein sequence ID" value="QIK62584.1"/>
    <property type="molecule type" value="Genomic_DNA"/>
</dbReference>
<gene>
    <name evidence="3" type="ORF">G7068_04675</name>
</gene>
<dbReference type="Proteomes" id="UP000502677">
    <property type="component" value="Chromosome"/>
</dbReference>
<accession>A0A6G7XDB3</accession>
<feature type="region of interest" description="Disordered" evidence="1">
    <location>
        <begin position="115"/>
        <end position="143"/>
    </location>
</feature>
<evidence type="ECO:0000313" key="3">
    <source>
        <dbReference type="EMBL" id="QIK62584.1"/>
    </source>
</evidence>
<dbReference type="KEGG" id="lvi:G7068_04675"/>
<dbReference type="Gene3D" id="1.10.30.50">
    <property type="match status" value="1"/>
</dbReference>
<evidence type="ECO:0000259" key="2">
    <source>
        <dbReference type="SMART" id="SM00507"/>
    </source>
</evidence>
<proteinExistence type="predicted"/>
<protein>
    <submittedName>
        <fullName evidence="3">DUF222 domain-containing protein</fullName>
    </submittedName>
</protein>
<dbReference type="SMART" id="SM00507">
    <property type="entry name" value="HNHc"/>
    <property type="match status" value="1"/>
</dbReference>
<feature type="domain" description="HNH nuclease" evidence="2">
    <location>
        <begin position="376"/>
        <end position="428"/>
    </location>
</feature>
<reference evidence="3 4" key="1">
    <citation type="submission" date="2020-03" db="EMBL/GenBank/DDBJ databases">
        <title>Leucobacter sp. nov., isolated from beetles.</title>
        <authorList>
            <person name="Hyun D.-W."/>
            <person name="Bae J.-W."/>
        </authorList>
    </citation>
    <scope>NUCLEOTIDE SEQUENCE [LARGE SCALE GENOMIC DNA]</scope>
    <source>
        <strain evidence="3 4">HDW9C</strain>
    </source>
</reference>
<organism evidence="3 4">
    <name type="scientific">Leucobacter viscericola</name>
    <dbReference type="NCBI Taxonomy" id="2714935"/>
    <lineage>
        <taxon>Bacteria</taxon>
        <taxon>Bacillati</taxon>
        <taxon>Actinomycetota</taxon>
        <taxon>Actinomycetes</taxon>
        <taxon>Micrococcales</taxon>
        <taxon>Microbacteriaceae</taxon>
        <taxon>Leucobacter</taxon>
    </lineage>
</organism>
<name>A0A6G7XDB3_9MICO</name>
<sequence length="476" mass="52450">MRHVQQNESGYGIGEVCATCIRRAESLRSCAWCADEPSRNDRTKVACARGGAGRDPLRGVSTCRCRGGRLGNGYALRQERRTRLPRGAGGGRHGAWCWRASGGPAAEPGRTFAPCVPDGESDASGRSHFLPSRRGDSRRRKRDRVGRRCQHCCSAHRLRTSGSSFAVEETPSRLKPIARRLAEQFTEVSLDERHAEARKRRRVSLCPQDDGMADLIAHLPASEAYAIYDRLTRMSRTLEGPGASPETQVEAKFEAKPAQRSRDEVRADILTDLILRGIPSEEFAAAADVRAQVQLVVHESVLRDELSPSHGGFPPALDGYGPIDTDSARWLLGAADFWDVVTVRQGTAQQETAQQGTARQDATEILSVDRYRPSGQMRRLLRVRDQRCRFPGCQVPASRCDIDHTIDAALGGPTATDNLAHLCRGHHILKHNSGWQVTQRKEGELTWISPTGRVRMSSPPSRVMFAAAVPAIDEPF</sequence>
<keyword evidence="4" id="KW-1185">Reference proteome</keyword>
<dbReference type="InterPro" id="IPR003615">
    <property type="entry name" value="HNH_nuc"/>
</dbReference>
<evidence type="ECO:0000256" key="1">
    <source>
        <dbReference type="SAM" id="MobiDB-lite"/>
    </source>
</evidence>
<dbReference type="AlphaFoldDB" id="A0A6G7XDB3"/>
<evidence type="ECO:0000313" key="4">
    <source>
        <dbReference type="Proteomes" id="UP000502677"/>
    </source>
</evidence>
<dbReference type="CDD" id="cd00085">
    <property type="entry name" value="HNHc"/>
    <property type="match status" value="1"/>
</dbReference>